<dbReference type="InterPro" id="IPR008929">
    <property type="entry name" value="Chondroitin_lyas"/>
</dbReference>
<gene>
    <name evidence="7" type="ORF">FHS19_000067</name>
</gene>
<name>A0A839TFZ2_9BACL</name>
<accession>A0A839TFZ2</accession>
<feature type="domain" description="Heparinase II/III-like C-terminal" evidence="5">
    <location>
        <begin position="387"/>
        <end position="555"/>
    </location>
</feature>
<comment type="caution">
    <text evidence="7">The sequence shown here is derived from an EMBL/GenBank/DDBJ whole genome shotgun (WGS) entry which is preliminary data.</text>
</comment>
<dbReference type="Pfam" id="PF16889">
    <property type="entry name" value="Hepar_II_III_N"/>
    <property type="match status" value="1"/>
</dbReference>
<evidence type="ECO:0008006" key="9">
    <source>
        <dbReference type="Google" id="ProtNLM"/>
    </source>
</evidence>
<evidence type="ECO:0000313" key="8">
    <source>
        <dbReference type="Proteomes" id="UP000517523"/>
    </source>
</evidence>
<dbReference type="Proteomes" id="UP000517523">
    <property type="component" value="Unassembled WGS sequence"/>
</dbReference>
<evidence type="ECO:0000256" key="1">
    <source>
        <dbReference type="ARBA" id="ARBA00004418"/>
    </source>
</evidence>
<evidence type="ECO:0000259" key="5">
    <source>
        <dbReference type="Pfam" id="PF07940"/>
    </source>
</evidence>
<proteinExistence type="predicted"/>
<dbReference type="GO" id="GO:0042597">
    <property type="term" value="C:periplasmic space"/>
    <property type="evidence" value="ECO:0007669"/>
    <property type="project" value="UniProtKB-SubCell"/>
</dbReference>
<keyword evidence="3" id="KW-0574">Periplasm</keyword>
<reference evidence="7 8" key="1">
    <citation type="submission" date="2020-08" db="EMBL/GenBank/DDBJ databases">
        <title>Genomic Encyclopedia of Type Strains, Phase III (KMG-III): the genomes of soil and plant-associated and newly described type strains.</title>
        <authorList>
            <person name="Whitman W."/>
        </authorList>
    </citation>
    <scope>NUCLEOTIDE SEQUENCE [LARGE SCALE GENOMIC DNA]</scope>
    <source>
        <strain evidence="7 8">CECT 5831</strain>
    </source>
</reference>
<evidence type="ECO:0000256" key="3">
    <source>
        <dbReference type="ARBA" id="ARBA00022764"/>
    </source>
</evidence>
<dbReference type="InterPro" id="IPR031680">
    <property type="entry name" value="Hepar_II_III_N"/>
</dbReference>
<keyword evidence="4" id="KW-0456">Lyase</keyword>
<dbReference type="Gene3D" id="1.50.10.100">
    <property type="entry name" value="Chondroitin AC/alginate lyase"/>
    <property type="match status" value="1"/>
</dbReference>
<keyword evidence="2" id="KW-0732">Signal</keyword>
<feature type="domain" description="Heparin-sulfate lyase N-terminal" evidence="6">
    <location>
        <begin position="55"/>
        <end position="303"/>
    </location>
</feature>
<dbReference type="InterPro" id="IPR012480">
    <property type="entry name" value="Hepar_II_III_C"/>
</dbReference>
<organism evidence="7 8">
    <name type="scientific">Paenibacillus rhizosphaerae</name>
    <dbReference type="NCBI Taxonomy" id="297318"/>
    <lineage>
        <taxon>Bacteria</taxon>
        <taxon>Bacillati</taxon>
        <taxon>Bacillota</taxon>
        <taxon>Bacilli</taxon>
        <taxon>Bacillales</taxon>
        <taxon>Paenibacillaceae</taxon>
        <taxon>Paenibacillus</taxon>
    </lineage>
</organism>
<protein>
    <recommendedName>
        <fullName evidence="9">Heparin-sulfate lyase N-terminal domain-containing protein</fullName>
    </recommendedName>
</protein>
<dbReference type="Gene3D" id="2.70.98.70">
    <property type="match status" value="1"/>
</dbReference>
<evidence type="ECO:0000259" key="6">
    <source>
        <dbReference type="Pfam" id="PF16889"/>
    </source>
</evidence>
<sequence length="649" mass="74360">MNDLPTAFDFTEVCNYIHQYSPDYMQRTMHSADMALQGKLILSGTRGQWLLVGNPPEWHDNKVNNNGYVWMLNRMNHWLILAQAYLFSNQRKYIDRVLLELLDWIESCPAPALTVDVKEAQRVYGSVDPWRQLEVGERMGNVWPFVIRVMDQIPGMLDSARSTILKSVLDHGRILREVCPMFWPNADHNYYLTEMWGLYSIALNFPELEESAEWGAFAQQELERCMSSQFSNQGGQLEGCPSYHNFTTIHMGKVALLACNNGISLSEAFVERFRQAMNYCIQTCRPTGQVVPWGDSSADYEAAVTMSLGALFLGEDNLVLLLQSLMGKQKFVNAIIPLLFEYPELLSLTGVLIHLDVPAAEELDEPPRIFWDKELDQVSIRSDWSRQAFSVFFVCRTPVYNGHAHIDPSSFDFTAWGQPLVVDPGRYNYWWLEERRNFKSAAWHNTLTINGKDPFEYLSSWDYGPQKQGKIQYTVDGGDWIRASAIHHNYEPVIHRRDLVMFTGQFLLVLDEVSGLTEQDTVQLNWHLDAVQSHWDKERQLAYTQSNEVNVAVWTAGGKVCGERKDASISDKMDHLRPSTRVIMSDYGGVAGIRKYATVLFPFRGEFQQGQLRSLEVYEKSGQAFCQMKLELSSYEVAFKFDGKQEGNA</sequence>
<comment type="subcellular location">
    <subcellularLocation>
        <location evidence="1">Periplasm</location>
    </subcellularLocation>
</comment>
<dbReference type="PANTHER" id="PTHR39210:SF1">
    <property type="entry name" value="HEPARIN-SULFATE LYASE"/>
    <property type="match status" value="1"/>
</dbReference>
<evidence type="ECO:0000256" key="2">
    <source>
        <dbReference type="ARBA" id="ARBA00022729"/>
    </source>
</evidence>
<dbReference type="PANTHER" id="PTHR39210">
    <property type="entry name" value="HEPARIN-SULFATE LYASE"/>
    <property type="match status" value="1"/>
</dbReference>
<evidence type="ECO:0000256" key="4">
    <source>
        <dbReference type="ARBA" id="ARBA00023239"/>
    </source>
</evidence>
<dbReference type="EMBL" id="JACHXJ010000001">
    <property type="protein sequence ID" value="MBB3125413.1"/>
    <property type="molecule type" value="Genomic_DNA"/>
</dbReference>
<dbReference type="RefSeq" id="WP_183577039.1">
    <property type="nucleotide sequence ID" value="NZ_JACHXJ010000001.1"/>
</dbReference>
<dbReference type="AlphaFoldDB" id="A0A839TFZ2"/>
<evidence type="ECO:0000313" key="7">
    <source>
        <dbReference type="EMBL" id="MBB3125413.1"/>
    </source>
</evidence>
<dbReference type="GO" id="GO:0016829">
    <property type="term" value="F:lyase activity"/>
    <property type="evidence" value="ECO:0007669"/>
    <property type="project" value="UniProtKB-KW"/>
</dbReference>
<dbReference type="SUPFAM" id="SSF48230">
    <property type="entry name" value="Chondroitin AC/alginate lyase"/>
    <property type="match status" value="1"/>
</dbReference>
<dbReference type="Pfam" id="PF07940">
    <property type="entry name" value="Hepar_II_III_C"/>
    <property type="match status" value="1"/>
</dbReference>